<dbReference type="Pfam" id="PF12573">
    <property type="entry name" value="OxoDH_E1alpha_N"/>
    <property type="match status" value="1"/>
</dbReference>
<dbReference type="InterPro" id="IPR029061">
    <property type="entry name" value="THDP-binding"/>
</dbReference>
<keyword evidence="8" id="KW-1185">Reference proteome</keyword>
<reference evidence="8" key="1">
    <citation type="journal article" date="2019" name="Int. J. Syst. Evol. Microbiol.">
        <title>The Global Catalogue of Microorganisms (GCM) 10K type strain sequencing project: providing services to taxonomists for standard genome sequencing and annotation.</title>
        <authorList>
            <consortium name="The Broad Institute Genomics Platform"/>
            <consortium name="The Broad Institute Genome Sequencing Center for Infectious Disease"/>
            <person name="Wu L."/>
            <person name="Ma J."/>
        </authorList>
    </citation>
    <scope>NUCLEOTIDE SEQUENCE [LARGE SCALE GENOMIC DNA]</scope>
    <source>
        <strain evidence="8">CGMCC-1.15741</strain>
    </source>
</reference>
<dbReference type="CDD" id="cd02000">
    <property type="entry name" value="TPP_E1_PDC_ADC_BCADC"/>
    <property type="match status" value="1"/>
</dbReference>
<feature type="domain" description="2-oxoisovalerate dehydrogenase E1 alpha subunit N-terminal" evidence="6">
    <location>
        <begin position="9"/>
        <end position="43"/>
    </location>
</feature>
<keyword evidence="2 4" id="KW-0560">Oxidoreductase</keyword>
<protein>
    <recommendedName>
        <fullName evidence="4">2-oxoisovalerate dehydrogenase subunit alpha</fullName>
        <ecNumber evidence="4">1.2.4.4</ecNumber>
    </recommendedName>
    <alternativeName>
        <fullName evidence="4">Branched-chain alpha-keto acid dehydrogenase E1 component alpha chain</fullName>
    </alternativeName>
</protein>
<proteinExistence type="inferred from homology"/>
<dbReference type="Proteomes" id="UP001596303">
    <property type="component" value="Unassembled WGS sequence"/>
</dbReference>
<comment type="caution">
    <text evidence="7">The sequence shown here is derived from an EMBL/GenBank/DDBJ whole genome shotgun (WGS) entry which is preliminary data.</text>
</comment>
<dbReference type="RefSeq" id="WP_377381575.1">
    <property type="nucleotide sequence ID" value="NZ_JBHSSW010000066.1"/>
</dbReference>
<evidence type="ECO:0000313" key="7">
    <source>
        <dbReference type="EMBL" id="MFC6199927.1"/>
    </source>
</evidence>
<dbReference type="InterPro" id="IPR050771">
    <property type="entry name" value="Alpha-ketoacid_DH_E1_comp"/>
</dbReference>
<comment type="function">
    <text evidence="4">The branched-chain alpha-keto dehydrogenase complex catalyzes the overall conversion of alpha-keto acids to acyl-CoA and CO(2). It contains multiple copies of three enzymatic components: branched-chain alpha-keto acid decarboxylase (E1), lipoamide acyltransferase (E2) and lipoamide dehydrogenase (E3).</text>
</comment>
<evidence type="ECO:0000313" key="8">
    <source>
        <dbReference type="Proteomes" id="UP001596303"/>
    </source>
</evidence>
<organism evidence="7 8">
    <name type="scientific">Ponticaulis profundi</name>
    <dbReference type="NCBI Taxonomy" id="2665222"/>
    <lineage>
        <taxon>Bacteria</taxon>
        <taxon>Pseudomonadati</taxon>
        <taxon>Pseudomonadota</taxon>
        <taxon>Alphaproteobacteria</taxon>
        <taxon>Hyphomonadales</taxon>
        <taxon>Hyphomonadaceae</taxon>
        <taxon>Ponticaulis</taxon>
    </lineage>
</organism>
<dbReference type="InterPro" id="IPR001017">
    <property type="entry name" value="DH_E1"/>
</dbReference>
<comment type="similarity">
    <text evidence="4">Belongs to the BCKDHA family.</text>
</comment>
<evidence type="ECO:0000259" key="5">
    <source>
        <dbReference type="Pfam" id="PF00676"/>
    </source>
</evidence>
<evidence type="ECO:0000256" key="2">
    <source>
        <dbReference type="ARBA" id="ARBA00023002"/>
    </source>
</evidence>
<comment type="cofactor">
    <cofactor evidence="1 4">
        <name>thiamine diphosphate</name>
        <dbReference type="ChEBI" id="CHEBI:58937"/>
    </cofactor>
</comment>
<dbReference type="PANTHER" id="PTHR43380:SF1">
    <property type="entry name" value="2-OXOISOVALERATE DEHYDROGENASE SUBUNIT ALPHA, MITOCHONDRIAL"/>
    <property type="match status" value="1"/>
</dbReference>
<dbReference type="EC" id="1.2.4.4" evidence="4"/>
<gene>
    <name evidence="7" type="ORF">ACFQDM_17780</name>
</gene>
<name>A0ABW1SF85_9PROT</name>
<dbReference type="PANTHER" id="PTHR43380">
    <property type="entry name" value="2-OXOISOVALERATE DEHYDROGENASE SUBUNIT ALPHA, MITOCHONDRIAL"/>
    <property type="match status" value="1"/>
</dbReference>
<dbReference type="InterPro" id="IPR022593">
    <property type="entry name" value="Oxoisoval_DH_suAlpha_N_dom"/>
</dbReference>
<keyword evidence="3 4" id="KW-0786">Thiamine pyrophosphate</keyword>
<evidence type="ECO:0000256" key="4">
    <source>
        <dbReference type="RuleBase" id="RU365014"/>
    </source>
</evidence>
<evidence type="ECO:0000256" key="1">
    <source>
        <dbReference type="ARBA" id="ARBA00001964"/>
    </source>
</evidence>
<dbReference type="EMBL" id="JBHSSW010000066">
    <property type="protein sequence ID" value="MFC6199927.1"/>
    <property type="molecule type" value="Genomic_DNA"/>
</dbReference>
<evidence type="ECO:0000259" key="6">
    <source>
        <dbReference type="Pfam" id="PF12573"/>
    </source>
</evidence>
<dbReference type="SUPFAM" id="SSF52518">
    <property type="entry name" value="Thiamin diphosphate-binding fold (THDP-binding)"/>
    <property type="match status" value="1"/>
</dbReference>
<accession>A0ABW1SF85</accession>
<dbReference type="Pfam" id="PF00676">
    <property type="entry name" value="E1_dh"/>
    <property type="match status" value="1"/>
</dbReference>
<dbReference type="Gene3D" id="3.40.50.970">
    <property type="match status" value="1"/>
</dbReference>
<feature type="domain" description="Dehydrogenase E1 component" evidence="5">
    <location>
        <begin position="81"/>
        <end position="376"/>
    </location>
</feature>
<evidence type="ECO:0000256" key="3">
    <source>
        <dbReference type="ARBA" id="ARBA00023052"/>
    </source>
</evidence>
<comment type="catalytic activity">
    <reaction evidence="4">
        <text>N(6)-[(R)-lipoyl]-L-lysyl-[protein] + 3-methyl-2-oxobutanoate + H(+) = N(6)-[(R)-S(8)-2-methylpropanoyldihydrolipoyl]-L-lysyl-[protein] + CO2</text>
        <dbReference type="Rhea" id="RHEA:13457"/>
        <dbReference type="Rhea" id="RHEA-COMP:10474"/>
        <dbReference type="Rhea" id="RHEA-COMP:10497"/>
        <dbReference type="ChEBI" id="CHEBI:11851"/>
        <dbReference type="ChEBI" id="CHEBI:15378"/>
        <dbReference type="ChEBI" id="CHEBI:16526"/>
        <dbReference type="ChEBI" id="CHEBI:83099"/>
        <dbReference type="ChEBI" id="CHEBI:83142"/>
        <dbReference type="EC" id="1.2.4.4"/>
    </reaction>
</comment>
<sequence length="409" mass="45439">MANSVSGIQIPAPLYRPGDRPDFAHLNIPQAGGLPRPDVAADAKDLRDHAFGLVRVLNHNHCAIGDWAPELSHDELLKGLRTMVLTRAYDERMLKMQRTKRLSFYMKSLGEEAVSIAAAHALRDDDMLFPSYRQQGALIYRGADLVDMMCQCISNSRDNLLGRQLPVHYARKDLNWFSISGNLATQFPQAVGWSMANRLKGKDGIASSWIGEGSTAEGDFHSACTLASTYKAPTLLNVVNNQWAISMHQNISGGAAETFASKAIGFGIPGIRVDGNDYLAVYAVTKWAAERARAGHGATLIELFTYRGEAHSTSDDPSRYRPKDEWKSWPLGDPVERLKSHLIMDGVWSDEEHADLEADSKNEVTKAWKESVSYGTLEDGPHAPVQTMFEDVFAEQPWHIRRQRQALGH</sequence>